<evidence type="ECO:0000256" key="11">
    <source>
        <dbReference type="ARBA" id="ARBA00023447"/>
    </source>
</evidence>
<sequence>MTIRYPNGNAYQTPAGKTGPRFPSTYTNYGKRGMSLEEALNESNTYYESRGQAVVHKKPTPIQIVKVDYPKRSAAVIKEAYFSTASTTDYNGVYRSHYLDFDAKETRNQGSFPLKNFHEHQIDHMRACVAQGGICFAIIKFVTHEETYLYPAKYLFQFWDAQAAGGRKSVPYTEIQTNGILIPAALQIPVPYLKAVDVLIESLS</sequence>
<keyword evidence="7 13" id="KW-0378">Hydrolase</keyword>
<proteinExistence type="inferred from homology"/>
<evidence type="ECO:0000256" key="6">
    <source>
        <dbReference type="ARBA" id="ARBA00022763"/>
    </source>
</evidence>
<evidence type="ECO:0000256" key="2">
    <source>
        <dbReference type="ARBA" id="ARBA00022490"/>
    </source>
</evidence>
<dbReference type="InterPro" id="IPR011335">
    <property type="entry name" value="Restrct_endonuc-II-like"/>
</dbReference>
<evidence type="ECO:0000256" key="13">
    <source>
        <dbReference type="HAMAP-Rule" id="MF_00130"/>
    </source>
</evidence>
<feature type="binding site" evidence="13">
    <location>
        <position position="102"/>
    </location>
    <ligand>
        <name>Mg(2+)</name>
        <dbReference type="ChEBI" id="CHEBI:18420"/>
    </ligand>
</feature>
<evidence type="ECO:0000256" key="15">
    <source>
        <dbReference type="SAM" id="MobiDB-lite"/>
    </source>
</evidence>
<dbReference type="InterPro" id="IPR004612">
    <property type="entry name" value="Resolv_RecU"/>
</dbReference>
<evidence type="ECO:0000313" key="17">
    <source>
        <dbReference type="Proteomes" id="UP000051589"/>
    </source>
</evidence>
<dbReference type="STRING" id="1423803.FD13_GL002098"/>
<evidence type="ECO:0000256" key="5">
    <source>
        <dbReference type="ARBA" id="ARBA00022759"/>
    </source>
</evidence>
<dbReference type="InterPro" id="IPR011856">
    <property type="entry name" value="tRNA_endonuc-like_dom_sf"/>
</dbReference>
<keyword evidence="4 13" id="KW-0479">Metal-binding</keyword>
<comment type="function">
    <text evidence="13">Endonuclease that resolves Holliday junction intermediates in genetic recombination. Cleaves mobile four-strand junctions by introducing symmetrical nicks in paired strands. Promotes annealing of linear ssDNA with homologous dsDNA. Required for DNA repair, homologous recombination and chromosome segregation.</text>
</comment>
<comment type="catalytic activity">
    <reaction evidence="13">
        <text>Endonucleolytic cleavage at a junction such as a reciprocal single-stranded crossover between two homologous DNA duplexes (Holliday junction).</text>
        <dbReference type="EC" id="3.1.21.10"/>
    </reaction>
</comment>
<keyword evidence="17" id="KW-1185">Reference proteome</keyword>
<dbReference type="NCBIfam" id="NF002584">
    <property type="entry name" value="PRK02234.1-5"/>
    <property type="match status" value="1"/>
</dbReference>
<evidence type="ECO:0000256" key="14">
    <source>
        <dbReference type="NCBIfam" id="TIGR00648"/>
    </source>
</evidence>
<dbReference type="GO" id="GO:0003676">
    <property type="term" value="F:nucleic acid binding"/>
    <property type="evidence" value="ECO:0007669"/>
    <property type="project" value="InterPro"/>
</dbReference>
<comment type="cofactor">
    <cofactor evidence="13">
        <name>Mg(2+)</name>
        <dbReference type="ChEBI" id="CHEBI:18420"/>
    </cofactor>
    <text evidence="13">Binds 1 Mg(2+) ion per subunit.</text>
</comment>
<dbReference type="PATRIC" id="fig|1423803.3.peg.2159"/>
<keyword evidence="9 13" id="KW-0233">DNA recombination</keyword>
<gene>
    <name evidence="13" type="primary">recU</name>
    <name evidence="16" type="ORF">FD13_GL002098</name>
</gene>
<evidence type="ECO:0000256" key="9">
    <source>
        <dbReference type="ARBA" id="ARBA00023172"/>
    </source>
</evidence>
<dbReference type="RefSeq" id="WP_061776448.1">
    <property type="nucleotide sequence ID" value="NZ_AYZH01000009.1"/>
</dbReference>
<keyword evidence="10 13" id="KW-0234">DNA repair</keyword>
<name>A0A0R2DE22_9LACO</name>
<dbReference type="GO" id="GO:0007059">
    <property type="term" value="P:chromosome segregation"/>
    <property type="evidence" value="ECO:0007669"/>
    <property type="project" value="UniProtKB-UniRule"/>
</dbReference>
<dbReference type="NCBIfam" id="TIGR00648">
    <property type="entry name" value="recU"/>
    <property type="match status" value="1"/>
</dbReference>
<accession>A0A0R2DE22</accession>
<feature type="binding site" evidence="13">
    <location>
        <position position="121"/>
    </location>
    <ligand>
        <name>Mg(2+)</name>
        <dbReference type="ChEBI" id="CHEBI:18420"/>
    </ligand>
</feature>
<dbReference type="AlphaFoldDB" id="A0A0R2DE22"/>
<evidence type="ECO:0000256" key="10">
    <source>
        <dbReference type="ARBA" id="ARBA00023204"/>
    </source>
</evidence>
<evidence type="ECO:0000313" key="16">
    <source>
        <dbReference type="EMBL" id="KRN02225.1"/>
    </source>
</evidence>
<organism evidence="16 17">
    <name type="scientific">Levilactobacillus senmaizukei DSM 21775 = NBRC 103853</name>
    <dbReference type="NCBI Taxonomy" id="1423803"/>
    <lineage>
        <taxon>Bacteria</taxon>
        <taxon>Bacillati</taxon>
        <taxon>Bacillota</taxon>
        <taxon>Bacilli</taxon>
        <taxon>Lactobacillales</taxon>
        <taxon>Lactobacillaceae</taxon>
        <taxon>Levilactobacillus</taxon>
    </lineage>
</organism>
<reference evidence="16 17" key="1">
    <citation type="journal article" date="2015" name="Genome Announc.">
        <title>Expanding the biotechnology potential of lactobacilli through comparative genomics of 213 strains and associated genera.</title>
        <authorList>
            <person name="Sun Z."/>
            <person name="Harris H.M."/>
            <person name="McCann A."/>
            <person name="Guo C."/>
            <person name="Argimon S."/>
            <person name="Zhang W."/>
            <person name="Yang X."/>
            <person name="Jeffery I.B."/>
            <person name="Cooney J.C."/>
            <person name="Kagawa T.F."/>
            <person name="Liu W."/>
            <person name="Song Y."/>
            <person name="Salvetti E."/>
            <person name="Wrobel A."/>
            <person name="Rasinkangas P."/>
            <person name="Parkhill J."/>
            <person name="Rea M.C."/>
            <person name="O'Sullivan O."/>
            <person name="Ritari J."/>
            <person name="Douillard F.P."/>
            <person name="Paul Ross R."/>
            <person name="Yang R."/>
            <person name="Briner A.E."/>
            <person name="Felis G.E."/>
            <person name="de Vos W.M."/>
            <person name="Barrangou R."/>
            <person name="Klaenhammer T.R."/>
            <person name="Caufield P.W."/>
            <person name="Cui Y."/>
            <person name="Zhang H."/>
            <person name="O'Toole P.W."/>
        </authorList>
    </citation>
    <scope>NUCLEOTIDE SEQUENCE [LARGE SCALE GENOMIC DNA]</scope>
    <source>
        <strain evidence="16 17">DSM 21775</strain>
    </source>
</reference>
<feature type="region of interest" description="Disordered" evidence="15">
    <location>
        <begin position="1"/>
        <end position="21"/>
    </location>
</feature>
<feature type="site" description="Transition state stabilizer" evidence="13">
    <location>
        <position position="104"/>
    </location>
</feature>
<comment type="subcellular location">
    <subcellularLocation>
        <location evidence="1 13">Cytoplasm</location>
    </subcellularLocation>
</comment>
<dbReference type="OrthoDB" id="9783592at2"/>
<dbReference type="HAMAP" id="MF_00130">
    <property type="entry name" value="RecU"/>
    <property type="match status" value="1"/>
</dbReference>
<dbReference type="Gene3D" id="3.40.1350.10">
    <property type="match status" value="1"/>
</dbReference>
<keyword evidence="6 13" id="KW-0227">DNA damage</keyword>
<dbReference type="GO" id="GO:0005737">
    <property type="term" value="C:cytoplasm"/>
    <property type="evidence" value="ECO:0007669"/>
    <property type="project" value="UniProtKB-SubCell"/>
</dbReference>
<feature type="binding site" evidence="13">
    <location>
        <position position="87"/>
    </location>
    <ligand>
        <name>Mg(2+)</name>
        <dbReference type="ChEBI" id="CHEBI:18420"/>
    </ligand>
</feature>
<dbReference type="Proteomes" id="UP000051589">
    <property type="component" value="Unassembled WGS sequence"/>
</dbReference>
<dbReference type="EC" id="3.1.21.10" evidence="13 14"/>
<protein>
    <recommendedName>
        <fullName evidence="12 13">Holliday junction resolvase RecU</fullName>
        <ecNumber evidence="13 14">3.1.21.10</ecNumber>
    </recommendedName>
    <alternativeName>
        <fullName evidence="13">Recombination protein U homolog</fullName>
    </alternativeName>
</protein>
<dbReference type="GO" id="GO:0006281">
    <property type="term" value="P:DNA repair"/>
    <property type="evidence" value="ECO:0007669"/>
    <property type="project" value="UniProtKB-UniRule"/>
</dbReference>
<feature type="binding site" evidence="13">
    <location>
        <position position="89"/>
    </location>
    <ligand>
        <name>Mg(2+)</name>
        <dbReference type="ChEBI" id="CHEBI:18420"/>
    </ligand>
</feature>
<keyword evidence="2 13" id="KW-0963">Cytoplasm</keyword>
<dbReference type="PIRSF" id="PIRSF037785">
    <property type="entry name" value="RecU"/>
    <property type="match status" value="1"/>
</dbReference>
<dbReference type="SUPFAM" id="SSF52980">
    <property type="entry name" value="Restriction endonuclease-like"/>
    <property type="match status" value="1"/>
</dbReference>
<dbReference type="GO" id="GO:0006310">
    <property type="term" value="P:DNA recombination"/>
    <property type="evidence" value="ECO:0007669"/>
    <property type="project" value="UniProtKB-UniRule"/>
</dbReference>
<evidence type="ECO:0000256" key="7">
    <source>
        <dbReference type="ARBA" id="ARBA00022801"/>
    </source>
</evidence>
<dbReference type="GO" id="GO:0008821">
    <property type="term" value="F:crossover junction DNA endonuclease activity"/>
    <property type="evidence" value="ECO:0007669"/>
    <property type="project" value="UniProtKB-EC"/>
</dbReference>
<comment type="caution">
    <text evidence="16">The sequence shown here is derived from an EMBL/GenBank/DDBJ whole genome shotgun (WGS) entry which is preliminary data.</text>
</comment>
<evidence type="ECO:0000256" key="1">
    <source>
        <dbReference type="ARBA" id="ARBA00004496"/>
    </source>
</evidence>
<dbReference type="Pfam" id="PF03838">
    <property type="entry name" value="RecU"/>
    <property type="match status" value="1"/>
</dbReference>
<evidence type="ECO:0000256" key="3">
    <source>
        <dbReference type="ARBA" id="ARBA00022722"/>
    </source>
</evidence>
<comment type="similarity">
    <text evidence="11 13">Belongs to the RecU family.</text>
</comment>
<keyword evidence="8 13" id="KW-0460">Magnesium</keyword>
<keyword evidence="5 13" id="KW-0255">Endonuclease</keyword>
<dbReference type="EMBL" id="AYZH01000009">
    <property type="protein sequence ID" value="KRN02225.1"/>
    <property type="molecule type" value="Genomic_DNA"/>
</dbReference>
<dbReference type="CDD" id="cd22354">
    <property type="entry name" value="RecU-like"/>
    <property type="match status" value="1"/>
</dbReference>
<evidence type="ECO:0000256" key="8">
    <source>
        <dbReference type="ARBA" id="ARBA00022842"/>
    </source>
</evidence>
<keyword evidence="3 13" id="KW-0540">Nuclease</keyword>
<dbReference type="GO" id="GO:0000287">
    <property type="term" value="F:magnesium ion binding"/>
    <property type="evidence" value="ECO:0007669"/>
    <property type="project" value="UniProtKB-UniRule"/>
</dbReference>
<evidence type="ECO:0000256" key="4">
    <source>
        <dbReference type="ARBA" id="ARBA00022723"/>
    </source>
</evidence>
<evidence type="ECO:0000256" key="12">
    <source>
        <dbReference type="ARBA" id="ARBA00029523"/>
    </source>
</evidence>